<name>A0ACB7Y080_9ERIC</name>
<evidence type="ECO:0000313" key="2">
    <source>
        <dbReference type="Proteomes" id="UP000828048"/>
    </source>
</evidence>
<dbReference type="EMBL" id="CM037155">
    <property type="protein sequence ID" value="KAH7846756.1"/>
    <property type="molecule type" value="Genomic_DNA"/>
</dbReference>
<accession>A0ACB7Y080</accession>
<evidence type="ECO:0000313" key="1">
    <source>
        <dbReference type="EMBL" id="KAH7846756.1"/>
    </source>
</evidence>
<organism evidence="1 2">
    <name type="scientific">Vaccinium darrowii</name>
    <dbReference type="NCBI Taxonomy" id="229202"/>
    <lineage>
        <taxon>Eukaryota</taxon>
        <taxon>Viridiplantae</taxon>
        <taxon>Streptophyta</taxon>
        <taxon>Embryophyta</taxon>
        <taxon>Tracheophyta</taxon>
        <taxon>Spermatophyta</taxon>
        <taxon>Magnoliopsida</taxon>
        <taxon>eudicotyledons</taxon>
        <taxon>Gunneridae</taxon>
        <taxon>Pentapetalae</taxon>
        <taxon>asterids</taxon>
        <taxon>Ericales</taxon>
        <taxon>Ericaceae</taxon>
        <taxon>Vaccinioideae</taxon>
        <taxon>Vaccinieae</taxon>
        <taxon>Vaccinium</taxon>
    </lineage>
</organism>
<gene>
    <name evidence="1" type="ORF">Vadar_017789</name>
</gene>
<reference evidence="1 2" key="1">
    <citation type="journal article" date="2021" name="Hortic Res">
        <title>High-quality reference genome and annotation aids understanding of berry development for evergreen blueberry (Vaccinium darrowii).</title>
        <authorList>
            <person name="Yu J."/>
            <person name="Hulse-Kemp A.M."/>
            <person name="Babiker E."/>
            <person name="Staton M."/>
        </authorList>
    </citation>
    <scope>NUCLEOTIDE SEQUENCE [LARGE SCALE GENOMIC DNA]</scope>
    <source>
        <strain evidence="2">cv. NJ 8807/NJ 8810</strain>
        <tissue evidence="1">Young leaf</tissue>
    </source>
</reference>
<keyword evidence="2" id="KW-1185">Reference proteome</keyword>
<sequence length="419" mass="46385">MFANTMSMSKPKSRFNLVAGLCPFLYETLPDVTLAFHPISGPLSSGCRRPSFLPPLHFPHPSLPFSPSFSSPAATFSSSAAAAAFSPSVAAISFPGVFLSFSMARNPNNLTDWTLVSKRRFSNDRRTSNHPSQSSISVSFSVYVDNLPYEMDEVWLRQIFRSYGDVVDVFIPNKRSSRFNTKFSFVGFRSRAEALDAVQDLHGILIKDFRVQVNLARFSQTSNSTNFRHKPHVFTACHGKPVAADYQNKTFKSRLLVDDKSPSFADIVAGKRPSVTTASIKVQDEGEQWLSMSAIAKLPSQRSIELLREAFIAEGVWNVQLRPMGGIFILLTFESIDDMNSMLEGERSILVEDCKEVTQAEGNIIEDGVANASSDSDDSTSVDLGNKATVRITCKLKKVAEDLMKIWVEDDEVLLPVLG</sequence>
<dbReference type="Proteomes" id="UP000828048">
    <property type="component" value="Chromosome 5"/>
</dbReference>
<comment type="caution">
    <text evidence="1">The sequence shown here is derived from an EMBL/GenBank/DDBJ whole genome shotgun (WGS) entry which is preliminary data.</text>
</comment>
<proteinExistence type="predicted"/>
<protein>
    <submittedName>
        <fullName evidence="1">Uncharacterized protein</fullName>
    </submittedName>
</protein>